<sequence>MGVVIAGIWWKLPASSTAAALARRYARQQLGEWGLDGKADDVLLVVSELVANAARASTADLSDPAHLALRLSRQATRITIEVWDGSPGRPLVTHARNDAENGRGLHIVDVLSLTWGTRWPAEGGKIVWSEVRLD</sequence>
<dbReference type="InterPro" id="IPR036890">
    <property type="entry name" value="HATPase_C_sf"/>
</dbReference>
<dbReference type="CDD" id="cd16936">
    <property type="entry name" value="HATPase_RsbW-like"/>
    <property type="match status" value="1"/>
</dbReference>
<dbReference type="RefSeq" id="WP_203982620.1">
    <property type="nucleotide sequence ID" value="NZ_BOOU01000013.1"/>
</dbReference>
<keyword evidence="1" id="KW-0418">Kinase</keyword>
<reference evidence="3" key="1">
    <citation type="submission" date="2021-01" db="EMBL/GenBank/DDBJ databases">
        <title>Whole genome shotgun sequence of Sphaerisporangium rufum NBRC 109079.</title>
        <authorList>
            <person name="Komaki H."/>
            <person name="Tamura T."/>
        </authorList>
    </citation>
    <scope>NUCLEOTIDE SEQUENCE</scope>
    <source>
        <strain evidence="3">NBRC 109079</strain>
    </source>
</reference>
<dbReference type="PANTHER" id="PTHR35526:SF3">
    <property type="entry name" value="ANTI-SIGMA-F FACTOR RSBW"/>
    <property type="match status" value="1"/>
</dbReference>
<keyword evidence="1" id="KW-0808">Transferase</keyword>
<comment type="caution">
    <text evidence="3">The sequence shown here is derived from an EMBL/GenBank/DDBJ whole genome shotgun (WGS) entry which is preliminary data.</text>
</comment>
<dbReference type="PANTHER" id="PTHR35526">
    <property type="entry name" value="ANTI-SIGMA-F FACTOR RSBW-RELATED"/>
    <property type="match status" value="1"/>
</dbReference>
<keyword evidence="4" id="KW-1185">Reference proteome</keyword>
<keyword evidence="1" id="KW-0723">Serine/threonine-protein kinase</keyword>
<accession>A0A919UWF9</accession>
<evidence type="ECO:0000259" key="2">
    <source>
        <dbReference type="Pfam" id="PF13581"/>
    </source>
</evidence>
<evidence type="ECO:0000313" key="4">
    <source>
        <dbReference type="Proteomes" id="UP000655287"/>
    </source>
</evidence>
<proteinExistence type="predicted"/>
<evidence type="ECO:0000256" key="1">
    <source>
        <dbReference type="ARBA" id="ARBA00022527"/>
    </source>
</evidence>
<organism evidence="3 4">
    <name type="scientific">Sphaerisporangium rufum</name>
    <dbReference type="NCBI Taxonomy" id="1381558"/>
    <lineage>
        <taxon>Bacteria</taxon>
        <taxon>Bacillati</taxon>
        <taxon>Actinomycetota</taxon>
        <taxon>Actinomycetes</taxon>
        <taxon>Streptosporangiales</taxon>
        <taxon>Streptosporangiaceae</taxon>
        <taxon>Sphaerisporangium</taxon>
    </lineage>
</organism>
<protein>
    <recommendedName>
        <fullName evidence="2">Histidine kinase/HSP90-like ATPase domain-containing protein</fullName>
    </recommendedName>
</protein>
<dbReference type="InterPro" id="IPR050267">
    <property type="entry name" value="Anti-sigma-factor_SerPK"/>
</dbReference>
<dbReference type="GO" id="GO:0004674">
    <property type="term" value="F:protein serine/threonine kinase activity"/>
    <property type="evidence" value="ECO:0007669"/>
    <property type="project" value="UniProtKB-KW"/>
</dbReference>
<dbReference type="Gene3D" id="3.30.565.10">
    <property type="entry name" value="Histidine kinase-like ATPase, C-terminal domain"/>
    <property type="match status" value="1"/>
</dbReference>
<dbReference type="InterPro" id="IPR003594">
    <property type="entry name" value="HATPase_dom"/>
</dbReference>
<dbReference type="AlphaFoldDB" id="A0A919UWF9"/>
<feature type="domain" description="Histidine kinase/HSP90-like ATPase" evidence="2">
    <location>
        <begin position="13"/>
        <end position="111"/>
    </location>
</feature>
<dbReference type="Pfam" id="PF13581">
    <property type="entry name" value="HATPase_c_2"/>
    <property type="match status" value="1"/>
</dbReference>
<dbReference type="SUPFAM" id="SSF55874">
    <property type="entry name" value="ATPase domain of HSP90 chaperone/DNA topoisomerase II/histidine kinase"/>
    <property type="match status" value="1"/>
</dbReference>
<evidence type="ECO:0000313" key="3">
    <source>
        <dbReference type="EMBL" id="GII75986.1"/>
    </source>
</evidence>
<name>A0A919UWF9_9ACTN</name>
<dbReference type="Proteomes" id="UP000655287">
    <property type="component" value="Unassembled WGS sequence"/>
</dbReference>
<gene>
    <name evidence="3" type="ORF">Sru01_09680</name>
</gene>
<dbReference type="EMBL" id="BOOU01000013">
    <property type="protein sequence ID" value="GII75986.1"/>
    <property type="molecule type" value="Genomic_DNA"/>
</dbReference>